<dbReference type="OrthoDB" id="408015at2759"/>
<dbReference type="GO" id="GO:0016705">
    <property type="term" value="F:oxidoreductase activity, acting on paired donors, with incorporation or reduction of molecular oxygen"/>
    <property type="evidence" value="ECO:0007669"/>
    <property type="project" value="InterPro"/>
</dbReference>
<dbReference type="GO" id="GO:0031418">
    <property type="term" value="F:L-ascorbic acid binding"/>
    <property type="evidence" value="ECO:0007669"/>
    <property type="project" value="UniProtKB-KW"/>
</dbReference>
<name>A0A812QAP1_9DINO</name>
<reference evidence="8" key="1">
    <citation type="submission" date="2021-02" db="EMBL/GenBank/DDBJ databases">
        <authorList>
            <person name="Dougan E. K."/>
            <person name="Rhodes N."/>
            <person name="Thang M."/>
            <person name="Chan C."/>
        </authorList>
    </citation>
    <scope>NUCLEOTIDE SEQUENCE</scope>
</reference>
<evidence type="ECO:0000256" key="1">
    <source>
        <dbReference type="ARBA" id="ARBA00001961"/>
    </source>
</evidence>
<dbReference type="Proteomes" id="UP000604046">
    <property type="component" value="Unassembled WGS sequence"/>
</dbReference>
<dbReference type="InterPro" id="IPR006620">
    <property type="entry name" value="Pro_4_hyd_alph"/>
</dbReference>
<keyword evidence="3" id="KW-0847">Vitamin C</keyword>
<dbReference type="Pfam" id="PF25238">
    <property type="entry name" value="OGFOD2-like"/>
    <property type="match status" value="1"/>
</dbReference>
<keyword evidence="4" id="KW-0223">Dioxygenase</keyword>
<evidence type="ECO:0000259" key="7">
    <source>
        <dbReference type="PROSITE" id="PS51471"/>
    </source>
</evidence>
<dbReference type="AlphaFoldDB" id="A0A812QAP1"/>
<sequence length="357" mass="40488">MSGRLQFQGCVSRKLHRSGQELMVDLFMKLPESIFPTEAANVRLHFLRRRLFARWLLAPMVLQGQEETLSRLLEDLPGEQPLIAMVSVLWEGLTSLRQGLRPREQALLQRAAAYRQRPLHEVLFTTSWLHFLDPRLRLLLRRLGQGSVAPAHACARCRASQQGHAHLLPLRLLRKLQVEEISKNVYAFPALTPDFCRLFLEELDAFYASGLKSSRPNSMNRYGAVLEEVGLSLAVADFQRHVLLPLARALFPGIGDELDGHHAFVVHYRTEAGDRHLPPHRDDSEVTFNLALGRSWEGCRLIFCGLMQEPDVHRHQISHAFPGAGWAVLHLGRQVHAAEHILSGERTNLAARLLTRV</sequence>
<feature type="domain" description="Fe2OG dioxygenase" evidence="7">
    <location>
        <begin position="259"/>
        <end position="355"/>
    </location>
</feature>
<evidence type="ECO:0000256" key="6">
    <source>
        <dbReference type="ARBA" id="ARBA00023004"/>
    </source>
</evidence>
<organism evidence="8 9">
    <name type="scientific">Symbiodinium natans</name>
    <dbReference type="NCBI Taxonomy" id="878477"/>
    <lineage>
        <taxon>Eukaryota</taxon>
        <taxon>Sar</taxon>
        <taxon>Alveolata</taxon>
        <taxon>Dinophyceae</taxon>
        <taxon>Suessiales</taxon>
        <taxon>Symbiodiniaceae</taxon>
        <taxon>Symbiodinium</taxon>
    </lineage>
</organism>
<evidence type="ECO:0000256" key="2">
    <source>
        <dbReference type="ARBA" id="ARBA00022723"/>
    </source>
</evidence>
<dbReference type="GO" id="GO:0005506">
    <property type="term" value="F:iron ion binding"/>
    <property type="evidence" value="ECO:0007669"/>
    <property type="project" value="InterPro"/>
</dbReference>
<dbReference type="SMART" id="SM00702">
    <property type="entry name" value="P4Hc"/>
    <property type="match status" value="1"/>
</dbReference>
<comment type="cofactor">
    <cofactor evidence="1">
        <name>L-ascorbate</name>
        <dbReference type="ChEBI" id="CHEBI:38290"/>
    </cofactor>
</comment>
<evidence type="ECO:0000256" key="3">
    <source>
        <dbReference type="ARBA" id="ARBA00022896"/>
    </source>
</evidence>
<keyword evidence="5" id="KW-0560">Oxidoreductase</keyword>
<dbReference type="PANTHER" id="PTHR24014:SF4">
    <property type="entry name" value="2-OXOGLUTARATE AND IRON-DEPENDENT OXYGENASE DOMAIN-CONTAINING PROTEIN 2"/>
    <property type="match status" value="1"/>
</dbReference>
<dbReference type="GO" id="GO:0051213">
    <property type="term" value="F:dioxygenase activity"/>
    <property type="evidence" value="ECO:0007669"/>
    <property type="project" value="UniProtKB-KW"/>
</dbReference>
<gene>
    <name evidence="8" type="primary">OGFOD2</name>
    <name evidence="8" type="ORF">SNAT2548_LOCUS20983</name>
</gene>
<dbReference type="PROSITE" id="PS51471">
    <property type="entry name" value="FE2OG_OXY"/>
    <property type="match status" value="1"/>
</dbReference>
<dbReference type="PANTHER" id="PTHR24014">
    <property type="entry name" value="2-OXOGLUTARATE AND IRON-DEPENDENT OXYGENASE DOMAIN-CONTAINING PROTEIN 2"/>
    <property type="match status" value="1"/>
</dbReference>
<keyword evidence="9" id="KW-1185">Reference proteome</keyword>
<evidence type="ECO:0000313" key="8">
    <source>
        <dbReference type="EMBL" id="CAE7384630.1"/>
    </source>
</evidence>
<protein>
    <submittedName>
        <fullName evidence="8">OGFOD2 protein</fullName>
    </submittedName>
</protein>
<evidence type="ECO:0000256" key="5">
    <source>
        <dbReference type="ARBA" id="ARBA00023002"/>
    </source>
</evidence>
<evidence type="ECO:0000256" key="4">
    <source>
        <dbReference type="ARBA" id="ARBA00022964"/>
    </source>
</evidence>
<keyword evidence="2" id="KW-0479">Metal-binding</keyword>
<evidence type="ECO:0000313" key="9">
    <source>
        <dbReference type="Proteomes" id="UP000604046"/>
    </source>
</evidence>
<proteinExistence type="predicted"/>
<accession>A0A812QAP1</accession>
<dbReference type="InterPro" id="IPR005123">
    <property type="entry name" value="Oxoglu/Fe-dep_dioxygenase_dom"/>
</dbReference>
<dbReference type="EMBL" id="CAJNDS010002231">
    <property type="protein sequence ID" value="CAE7384630.1"/>
    <property type="molecule type" value="Genomic_DNA"/>
</dbReference>
<keyword evidence="6" id="KW-0408">Iron</keyword>
<comment type="caution">
    <text evidence="8">The sequence shown here is derived from an EMBL/GenBank/DDBJ whole genome shotgun (WGS) entry which is preliminary data.</text>
</comment>